<keyword evidence="15" id="KW-1185">Reference proteome</keyword>
<dbReference type="GO" id="GO:0015031">
    <property type="term" value="P:protein transport"/>
    <property type="evidence" value="ECO:0007669"/>
    <property type="project" value="UniProtKB-KW"/>
</dbReference>
<proteinExistence type="inferred from homology"/>
<dbReference type="GO" id="GO:0005789">
    <property type="term" value="C:endoplasmic reticulum membrane"/>
    <property type="evidence" value="ECO:0007669"/>
    <property type="project" value="UniProtKB-SubCell"/>
</dbReference>
<keyword evidence="3 10" id="KW-0813">Transport</keyword>
<dbReference type="InterPro" id="IPR039529">
    <property type="entry name" value="PGAP1/BST1"/>
</dbReference>
<dbReference type="InterPro" id="IPR012908">
    <property type="entry name" value="PGAP1-ab_dom-like"/>
</dbReference>
<evidence type="ECO:0000313" key="14">
    <source>
        <dbReference type="EMBL" id="PRT52910.1"/>
    </source>
</evidence>
<protein>
    <recommendedName>
        <fullName evidence="10">GPI inositol-deacylase</fullName>
        <ecNumber evidence="10">3.1.-.-</ecNumber>
    </recommendedName>
</protein>
<evidence type="ECO:0000256" key="4">
    <source>
        <dbReference type="ARBA" id="ARBA00022692"/>
    </source>
</evidence>
<dbReference type="GO" id="GO:0006505">
    <property type="term" value="P:GPI anchor metabolic process"/>
    <property type="evidence" value="ECO:0007669"/>
    <property type="project" value="TreeGrafter"/>
</dbReference>
<dbReference type="Gene3D" id="3.40.50.1820">
    <property type="entry name" value="alpha/beta hydrolase"/>
    <property type="match status" value="1"/>
</dbReference>
<dbReference type="GeneID" id="36514279"/>
<feature type="transmembrane region" description="Helical" evidence="10">
    <location>
        <begin position="729"/>
        <end position="751"/>
    </location>
</feature>
<dbReference type="RefSeq" id="XP_024662856.1">
    <property type="nucleotide sequence ID" value="XM_024807088.1"/>
</dbReference>
<reference evidence="14 15" key="1">
    <citation type="submission" date="2017-04" db="EMBL/GenBank/DDBJ databases">
        <title>Genome sequencing of [Candida] sorbophila.</title>
        <authorList>
            <person name="Ahn J.O."/>
        </authorList>
    </citation>
    <scope>NUCLEOTIDE SEQUENCE [LARGE SCALE GENOMIC DNA]</scope>
    <source>
        <strain evidence="14 15">DS02</strain>
    </source>
</reference>
<evidence type="ECO:0000259" key="13">
    <source>
        <dbReference type="Pfam" id="PF25140"/>
    </source>
</evidence>
<dbReference type="InterPro" id="IPR029058">
    <property type="entry name" value="AB_hydrolase_fold"/>
</dbReference>
<dbReference type="Proteomes" id="UP000238350">
    <property type="component" value="Unassembled WGS sequence"/>
</dbReference>
<feature type="domain" description="GPI inositol-deacylase PGAP1-like alpha/beta" evidence="12">
    <location>
        <begin position="78"/>
        <end position="304"/>
    </location>
</feature>
<dbReference type="STRING" id="45607.A0A2T0FD68"/>
<comment type="subcellular location">
    <subcellularLocation>
        <location evidence="1">Endoplasmic reticulum membrane</location>
        <topology evidence="1">Multi-pass membrane protein</topology>
    </subcellularLocation>
</comment>
<name>A0A2T0FD68_9ASCO</name>
<gene>
    <name evidence="14" type="ORF">B9G98_00530</name>
</gene>
<accession>A0A2T0FD68</accession>
<keyword evidence="9 10" id="KW-0472">Membrane</keyword>
<feature type="transmembrane region" description="Helical" evidence="10">
    <location>
        <begin position="771"/>
        <end position="789"/>
    </location>
</feature>
<keyword evidence="7 10" id="KW-0653">Protein transport</keyword>
<comment type="function">
    <text evidence="10">Involved in inositol deacylation of GPI-anchored proteins which plays important roles in the quality control and ER-associated degradation of GPI-anchored proteins.</text>
</comment>
<evidence type="ECO:0000256" key="3">
    <source>
        <dbReference type="ARBA" id="ARBA00022448"/>
    </source>
</evidence>
<evidence type="ECO:0000256" key="9">
    <source>
        <dbReference type="ARBA" id="ARBA00023136"/>
    </source>
</evidence>
<keyword evidence="5 10" id="KW-0378">Hydrolase</keyword>
<dbReference type="PANTHER" id="PTHR15495:SF7">
    <property type="entry name" value="GPI INOSITOL-DEACYLASE"/>
    <property type="match status" value="1"/>
</dbReference>
<dbReference type="EMBL" id="NDIQ01000001">
    <property type="protein sequence ID" value="PRT52910.1"/>
    <property type="molecule type" value="Genomic_DNA"/>
</dbReference>
<feature type="transmembrane region" description="Helical" evidence="10">
    <location>
        <begin position="660"/>
        <end position="689"/>
    </location>
</feature>
<feature type="signal peptide" evidence="11">
    <location>
        <begin position="1"/>
        <end position="20"/>
    </location>
</feature>
<evidence type="ECO:0000256" key="7">
    <source>
        <dbReference type="ARBA" id="ARBA00022927"/>
    </source>
</evidence>
<evidence type="ECO:0000256" key="5">
    <source>
        <dbReference type="ARBA" id="ARBA00022801"/>
    </source>
</evidence>
<dbReference type="Pfam" id="PF07819">
    <property type="entry name" value="PGAP1"/>
    <property type="match status" value="1"/>
</dbReference>
<evidence type="ECO:0000256" key="11">
    <source>
        <dbReference type="SAM" id="SignalP"/>
    </source>
</evidence>
<dbReference type="OrthoDB" id="348976at2759"/>
<evidence type="ECO:0000256" key="8">
    <source>
        <dbReference type="ARBA" id="ARBA00022989"/>
    </source>
</evidence>
<feature type="domain" description="GPI inositol-deacylase transmembrane" evidence="13">
    <location>
        <begin position="511"/>
        <end position="809"/>
    </location>
</feature>
<evidence type="ECO:0000259" key="12">
    <source>
        <dbReference type="Pfam" id="PF07819"/>
    </source>
</evidence>
<keyword evidence="6 10" id="KW-0256">Endoplasmic reticulum</keyword>
<comment type="similarity">
    <text evidence="2 10">Belongs to the GPI inositol-deacylase family.</text>
</comment>
<dbReference type="GO" id="GO:0006888">
    <property type="term" value="P:endoplasmic reticulum to Golgi vesicle-mediated transport"/>
    <property type="evidence" value="ECO:0007669"/>
    <property type="project" value="TreeGrafter"/>
</dbReference>
<sequence>MAHSPKYVLFAGALLFLVTALSFLDVYYEPNTCSMSYSRPSSVEINVQSPSSKVSTRYRTYLYQEGGVSKVYTGPHTLGGTPVIFIPGNAGSHSQGRSLAALAINLGEELGTETPFDFFLLHFSEDMSALHGKTIVDEAAYVNDAISHILGLYAQHGNLAVVPSSVIVLCHSMGGIVARTAVTLDNYIPGSINTIFTLSTPHIFPPLTLDKDVTMVYDSVNQYWRNCYSEKHSPMENTTLVSISGGHIDHMVVPDSTPVDSLIPVTHGLSAFTYSIPKVWRGIDHLAIMWCAELRSVIVDSLYKIVDSKSPERTIPVTQRMQALKSAFKSPIDSLTENDTLVWHDRTEKAAYFETPVGFFEVNPKQDSNGLVIPVAQAAHHSSLLWTVLTGISVPLIERYTNISLPTIKSSLLSLQVEVLPQCQPSHAGANDIPLAIRSWTARESRWYVGNTARIVWYSESPYMPFDDSRGLYLQIFAPEICSSGPSHIARIKVDWWATLSNLAINYRASLATYPLAVVLICVFIQLRAFHANKHISFSDSLSIFTEKYLLHIAKGLAVTHLALCWRPLRNLIRSLQMPSERYNIHALQRQTFDIHDMLVGVDEPLLFWIPPLLLVMATAALMLVHQVLSAIVFANGWLQNAACRGCRGPPVPQSLKNPAVYIIGNLFWLSALFFIPYQVVFIAVTVFLLSKTVDADSWQYTFSMLFLWTCAIDGPILVVWAHNINFEWSLAFSTYRNIVAAAPIVILVYFLSQHPSPIPPPCDNVLLKRFTYACLIYMATYALVYGAMHTFMMHHLVNYFAGWLLTLYMERPQPRKLQ</sequence>
<keyword evidence="11" id="KW-0732">Signal</keyword>
<dbReference type="AlphaFoldDB" id="A0A2T0FD68"/>
<evidence type="ECO:0000313" key="15">
    <source>
        <dbReference type="Proteomes" id="UP000238350"/>
    </source>
</evidence>
<evidence type="ECO:0000256" key="10">
    <source>
        <dbReference type="RuleBase" id="RU365011"/>
    </source>
</evidence>
<keyword evidence="4 10" id="KW-0812">Transmembrane</keyword>
<feature type="transmembrane region" description="Helical" evidence="10">
    <location>
        <begin position="606"/>
        <end position="639"/>
    </location>
</feature>
<dbReference type="InterPro" id="IPR056824">
    <property type="entry name" value="PGAP1_TMD"/>
</dbReference>
<dbReference type="SUPFAM" id="SSF53474">
    <property type="entry name" value="alpha/beta-Hydrolases"/>
    <property type="match status" value="1"/>
</dbReference>
<dbReference type="GO" id="GO:0050185">
    <property type="term" value="F:phosphatidylinositol deacylase activity"/>
    <property type="evidence" value="ECO:0007669"/>
    <property type="project" value="TreeGrafter"/>
</dbReference>
<dbReference type="EC" id="3.1.-.-" evidence="10"/>
<dbReference type="Pfam" id="PF25140">
    <property type="entry name" value="PGAP1_TMD"/>
    <property type="match status" value="1"/>
</dbReference>
<comment type="caution">
    <text evidence="14">The sequence shown here is derived from an EMBL/GenBank/DDBJ whole genome shotgun (WGS) entry which is preliminary data.</text>
</comment>
<evidence type="ECO:0000256" key="1">
    <source>
        <dbReference type="ARBA" id="ARBA00004477"/>
    </source>
</evidence>
<feature type="transmembrane region" description="Helical" evidence="10">
    <location>
        <begin position="701"/>
        <end position="722"/>
    </location>
</feature>
<evidence type="ECO:0000256" key="6">
    <source>
        <dbReference type="ARBA" id="ARBA00022824"/>
    </source>
</evidence>
<comment type="caution">
    <text evidence="10">Lacks conserved residue(s) required for the propagation of feature annotation.</text>
</comment>
<feature type="chain" id="PRO_5015623140" description="GPI inositol-deacylase" evidence="11">
    <location>
        <begin position="21"/>
        <end position="819"/>
    </location>
</feature>
<evidence type="ECO:0000256" key="2">
    <source>
        <dbReference type="ARBA" id="ARBA00006931"/>
    </source>
</evidence>
<keyword evidence="8 10" id="KW-1133">Transmembrane helix</keyword>
<organism evidence="14 15">
    <name type="scientific">Wickerhamiella sorbophila</name>
    <dbReference type="NCBI Taxonomy" id="45607"/>
    <lineage>
        <taxon>Eukaryota</taxon>
        <taxon>Fungi</taxon>
        <taxon>Dikarya</taxon>
        <taxon>Ascomycota</taxon>
        <taxon>Saccharomycotina</taxon>
        <taxon>Dipodascomycetes</taxon>
        <taxon>Dipodascales</taxon>
        <taxon>Trichomonascaceae</taxon>
        <taxon>Wickerhamiella</taxon>
    </lineage>
</organism>
<dbReference type="PANTHER" id="PTHR15495">
    <property type="entry name" value="NEGATIVE REGULATOR OF VESICLE FORMATION-RELATED"/>
    <property type="match status" value="1"/>
</dbReference>